<dbReference type="InterPro" id="IPR000407">
    <property type="entry name" value="GDA1_CD39_NTPase"/>
</dbReference>
<feature type="chain" id="PRO_5028986276" evidence="5">
    <location>
        <begin position="27"/>
        <end position="485"/>
    </location>
</feature>
<dbReference type="GO" id="GO:0016787">
    <property type="term" value="F:hydrolase activity"/>
    <property type="evidence" value="ECO:0007669"/>
    <property type="project" value="UniProtKB-KW"/>
</dbReference>
<evidence type="ECO:0000256" key="2">
    <source>
        <dbReference type="ARBA" id="ARBA00022801"/>
    </source>
</evidence>
<evidence type="ECO:0000313" key="7">
    <source>
        <dbReference type="WBParaSite" id="Pan_g23579.t1"/>
    </source>
</evidence>
<accession>A0A7E4VR02</accession>
<dbReference type="CDD" id="cd24046">
    <property type="entry name" value="ASKHA_NBD_NTPDase5-like"/>
    <property type="match status" value="1"/>
</dbReference>
<sequence length="485" mass="53565">MASQWIGRRLALAWLLVILQAGAIFGEHGVVEEVIVDELSPDLVKEEATEPRFFAAVIDAGSTGTRLHLFEFKHSTDETANAPFELVREVFKEVKPGLSAFASHPEKAAASVRVLLTRAKEVIPERLYVHSPVIVQATAGLRLLPGDRAEKILDAVRKEVDASGLLVGDEAVGILSGKDEGIFGWFTLNFLTGRLSFTSKPGDASDLTAAALDLGGGSTQLTFNQRADTSEDRTHVVSIFGREFELYTHSYLGNGLVSARLGIASLLGTDSTNKNQLRTHCMAPGIGVDKWEYVENVYQVSATEDASFEKCLVQATDFVKRISKVRKVDELKDIPVFAFSYFFDRGSQVGMIQTDPITRGGWIQLSQFKLAATQACAVKPDELGPEHWRPWLCMDLTYMYALLSEGYGLPDDKNIHLTKRMRDMEVSWALGAGFHLLNSYHQQHFDKAHNPIPASNLTIPFFLSQVVDYLSAKATHVLGFFNLIS</sequence>
<evidence type="ECO:0000256" key="3">
    <source>
        <dbReference type="PIRSR" id="PIRSR600407-1"/>
    </source>
</evidence>
<keyword evidence="4" id="KW-0067">ATP-binding</keyword>
<dbReference type="WBParaSite" id="Pan_g23579.t1">
    <property type="protein sequence ID" value="Pan_g23579.t1"/>
    <property type="gene ID" value="Pan_g23579"/>
</dbReference>
<organism evidence="6 7">
    <name type="scientific">Panagrellus redivivus</name>
    <name type="common">Microworm</name>
    <dbReference type="NCBI Taxonomy" id="6233"/>
    <lineage>
        <taxon>Eukaryota</taxon>
        <taxon>Metazoa</taxon>
        <taxon>Ecdysozoa</taxon>
        <taxon>Nematoda</taxon>
        <taxon>Chromadorea</taxon>
        <taxon>Rhabditida</taxon>
        <taxon>Tylenchina</taxon>
        <taxon>Panagrolaimomorpha</taxon>
        <taxon>Panagrolaimoidea</taxon>
        <taxon>Panagrolaimidae</taxon>
        <taxon>Panagrellus</taxon>
    </lineage>
</organism>
<protein>
    <submittedName>
        <fullName evidence="7">Nucleoside-diphosphatase mig-23</fullName>
    </submittedName>
</protein>
<keyword evidence="6" id="KW-1185">Reference proteome</keyword>
<evidence type="ECO:0000256" key="1">
    <source>
        <dbReference type="ARBA" id="ARBA00009283"/>
    </source>
</evidence>
<dbReference type="Proteomes" id="UP000492821">
    <property type="component" value="Unassembled WGS sequence"/>
</dbReference>
<reference evidence="7" key="2">
    <citation type="submission" date="2020-10" db="UniProtKB">
        <authorList>
            <consortium name="WormBaseParasite"/>
        </authorList>
    </citation>
    <scope>IDENTIFICATION</scope>
</reference>
<dbReference type="AlphaFoldDB" id="A0A7E4VR02"/>
<evidence type="ECO:0000256" key="5">
    <source>
        <dbReference type="SAM" id="SignalP"/>
    </source>
</evidence>
<name>A0A7E4VR02_PANRE</name>
<keyword evidence="5" id="KW-0732">Signal</keyword>
<dbReference type="GO" id="GO:0005524">
    <property type="term" value="F:ATP binding"/>
    <property type="evidence" value="ECO:0007669"/>
    <property type="project" value="UniProtKB-KW"/>
</dbReference>
<feature type="signal peptide" evidence="5">
    <location>
        <begin position="1"/>
        <end position="26"/>
    </location>
</feature>
<keyword evidence="4" id="KW-0547">Nucleotide-binding</keyword>
<dbReference type="Gene3D" id="3.30.420.40">
    <property type="match status" value="1"/>
</dbReference>
<evidence type="ECO:0000256" key="4">
    <source>
        <dbReference type="PIRSR" id="PIRSR600407-2"/>
    </source>
</evidence>
<feature type="binding site" evidence="4">
    <location>
        <begin position="216"/>
        <end position="220"/>
    </location>
    <ligand>
        <name>ATP</name>
        <dbReference type="ChEBI" id="CHEBI:30616"/>
    </ligand>
</feature>
<comment type="similarity">
    <text evidence="1">Belongs to the GDA1/CD39 NTPase family.</text>
</comment>
<dbReference type="Gene3D" id="3.30.420.150">
    <property type="entry name" value="Exopolyphosphatase. Domain 2"/>
    <property type="match status" value="1"/>
</dbReference>
<dbReference type="PANTHER" id="PTHR11782:SF127">
    <property type="entry name" value="NTPASE, ISOFORM F"/>
    <property type="match status" value="1"/>
</dbReference>
<dbReference type="PANTHER" id="PTHR11782">
    <property type="entry name" value="ADENOSINE/GUANOSINE DIPHOSPHATASE"/>
    <property type="match status" value="1"/>
</dbReference>
<dbReference type="Pfam" id="PF01150">
    <property type="entry name" value="GDA1_CD39"/>
    <property type="match status" value="1"/>
</dbReference>
<keyword evidence="2" id="KW-0378">Hydrolase</keyword>
<proteinExistence type="inferred from homology"/>
<evidence type="ECO:0000313" key="6">
    <source>
        <dbReference type="Proteomes" id="UP000492821"/>
    </source>
</evidence>
<feature type="active site" description="Proton acceptor" evidence="3">
    <location>
        <position position="180"/>
    </location>
</feature>
<reference evidence="6" key="1">
    <citation type="journal article" date="2013" name="Genetics">
        <title>The draft genome and transcriptome of Panagrellus redivivus are shaped by the harsh demands of a free-living lifestyle.</title>
        <authorList>
            <person name="Srinivasan J."/>
            <person name="Dillman A.R."/>
            <person name="Macchietto M.G."/>
            <person name="Heikkinen L."/>
            <person name="Lakso M."/>
            <person name="Fracchia K.M."/>
            <person name="Antoshechkin I."/>
            <person name="Mortazavi A."/>
            <person name="Wong G."/>
            <person name="Sternberg P.W."/>
        </authorList>
    </citation>
    <scope>NUCLEOTIDE SEQUENCE [LARGE SCALE GENOMIC DNA]</scope>
    <source>
        <strain evidence="6">MT8872</strain>
    </source>
</reference>